<dbReference type="InterPro" id="IPR046342">
    <property type="entry name" value="CBS_dom_sf"/>
</dbReference>
<protein>
    <submittedName>
        <fullName evidence="13">CBS domain containing-hemolysin-like protein</fullName>
    </submittedName>
</protein>
<comment type="caution">
    <text evidence="13">The sequence shown here is derived from an EMBL/GenBank/DDBJ whole genome shotgun (WGS) entry which is preliminary data.</text>
</comment>
<name>A0ABU1YZG3_9MICC</name>
<feature type="domain" description="CBS" evidence="11">
    <location>
        <begin position="281"/>
        <end position="340"/>
    </location>
</feature>
<evidence type="ECO:0000256" key="5">
    <source>
        <dbReference type="ARBA" id="ARBA00022989"/>
    </source>
</evidence>
<accession>A0ABU1YZG3</accession>
<dbReference type="Pfam" id="PF00571">
    <property type="entry name" value="CBS"/>
    <property type="match status" value="2"/>
</dbReference>
<evidence type="ECO:0000256" key="7">
    <source>
        <dbReference type="PROSITE-ProRule" id="PRU00703"/>
    </source>
</evidence>
<dbReference type="InterPro" id="IPR051676">
    <property type="entry name" value="UPF0053_domain"/>
</dbReference>
<dbReference type="PANTHER" id="PTHR43099">
    <property type="entry name" value="UPF0053 PROTEIN YRKA"/>
    <property type="match status" value="1"/>
</dbReference>
<feature type="domain" description="CBS" evidence="11">
    <location>
        <begin position="219"/>
        <end position="279"/>
    </location>
</feature>
<dbReference type="RefSeq" id="WP_310246946.1">
    <property type="nucleotide sequence ID" value="NZ_JAVDXX010000001.1"/>
</dbReference>
<keyword evidence="5 8" id="KW-1133">Transmembrane helix</keyword>
<dbReference type="PROSITE" id="PS51846">
    <property type="entry name" value="CNNM"/>
    <property type="match status" value="1"/>
</dbReference>
<evidence type="ECO:0000313" key="13">
    <source>
        <dbReference type="EMBL" id="MDR7293755.1"/>
    </source>
</evidence>
<dbReference type="CDD" id="cd04590">
    <property type="entry name" value="CBS_pair_CorC_HlyC_assoc"/>
    <property type="match status" value="1"/>
</dbReference>
<reference evidence="13" key="1">
    <citation type="submission" date="2023-07" db="EMBL/GenBank/DDBJ databases">
        <title>Sequencing the genomes of 1000 actinobacteria strains.</title>
        <authorList>
            <person name="Klenk H.-P."/>
        </authorList>
    </citation>
    <scope>NUCLEOTIDE SEQUENCE</scope>
    <source>
        <strain evidence="13">DSM 13068</strain>
    </source>
</reference>
<dbReference type="InterPro" id="IPR002550">
    <property type="entry name" value="CNNM"/>
</dbReference>
<dbReference type="PROSITE" id="PS51371">
    <property type="entry name" value="CBS"/>
    <property type="match status" value="2"/>
</dbReference>
<dbReference type="InterPro" id="IPR000644">
    <property type="entry name" value="CBS_dom"/>
</dbReference>
<feature type="transmembrane region" description="Helical" evidence="10">
    <location>
        <begin position="54"/>
        <end position="77"/>
    </location>
</feature>
<evidence type="ECO:0000313" key="14">
    <source>
        <dbReference type="Proteomes" id="UP001180715"/>
    </source>
</evidence>
<dbReference type="EMBL" id="JAVDXX010000001">
    <property type="protein sequence ID" value="MDR7293755.1"/>
    <property type="molecule type" value="Genomic_DNA"/>
</dbReference>
<feature type="transmembrane region" description="Helical" evidence="10">
    <location>
        <begin position="97"/>
        <end position="118"/>
    </location>
</feature>
<evidence type="ECO:0000256" key="9">
    <source>
        <dbReference type="SAM" id="MobiDB-lite"/>
    </source>
</evidence>
<keyword evidence="14" id="KW-1185">Reference proteome</keyword>
<evidence type="ECO:0000256" key="4">
    <source>
        <dbReference type="ARBA" id="ARBA00022737"/>
    </source>
</evidence>
<evidence type="ECO:0000256" key="2">
    <source>
        <dbReference type="ARBA" id="ARBA00022475"/>
    </source>
</evidence>
<keyword evidence="3 8" id="KW-0812">Transmembrane</keyword>
<dbReference type="PANTHER" id="PTHR43099:SF5">
    <property type="entry name" value="HLYC_CORC FAMILY TRANSPORTER"/>
    <property type="match status" value="1"/>
</dbReference>
<feature type="domain" description="CNNM transmembrane" evidence="12">
    <location>
        <begin position="1"/>
        <end position="201"/>
    </location>
</feature>
<evidence type="ECO:0000259" key="11">
    <source>
        <dbReference type="PROSITE" id="PS51371"/>
    </source>
</evidence>
<evidence type="ECO:0000256" key="3">
    <source>
        <dbReference type="ARBA" id="ARBA00022692"/>
    </source>
</evidence>
<evidence type="ECO:0000259" key="12">
    <source>
        <dbReference type="PROSITE" id="PS51846"/>
    </source>
</evidence>
<evidence type="ECO:0000256" key="10">
    <source>
        <dbReference type="SAM" id="Phobius"/>
    </source>
</evidence>
<keyword evidence="4" id="KW-0677">Repeat</keyword>
<dbReference type="SUPFAM" id="SSF54631">
    <property type="entry name" value="CBS-domain pair"/>
    <property type="match status" value="1"/>
</dbReference>
<keyword evidence="7" id="KW-0129">CBS domain</keyword>
<evidence type="ECO:0000256" key="8">
    <source>
        <dbReference type="PROSITE-ProRule" id="PRU01193"/>
    </source>
</evidence>
<dbReference type="Proteomes" id="UP001180715">
    <property type="component" value="Unassembled WGS sequence"/>
</dbReference>
<keyword evidence="2" id="KW-1003">Cell membrane</keyword>
<sequence length="362" mass="39311">MDWWGLVWLVVLLAANAFFVASEFAVMSARRAQIEPKAQAGNKRAKTALQAMEHVTIVLSVCQLGITVCSLLILIVAEPAVHHLFEIPLHAIGVPDAAISIIALAITLIVVTFLHVTLGEMVPKNFSVSMADKAVVILAPPLMLIDKALRPIVLALNGIANHSVRALGLEPKDEVASSFTVDEVQRIVEESTRTGLVDDEAGLLSSAFEFSDQVVRDLAVPIDEVVTLDVDITPEEFERAVGRTGFSRFVMVDEDGDLMGYLHLKDVMGVPLEDSHRPMPITRVRSLVNLGADVDVEKALAVMQRTGSHVARVLDEAGEATGILFFEDVLETLVGEIRDATQQQGQRRRNVPTESEESADAS</sequence>
<dbReference type="Pfam" id="PF01595">
    <property type="entry name" value="CNNM"/>
    <property type="match status" value="1"/>
</dbReference>
<proteinExistence type="predicted"/>
<dbReference type="InterPro" id="IPR044751">
    <property type="entry name" value="Ion_transp-like_CBS"/>
</dbReference>
<feature type="transmembrane region" description="Helical" evidence="10">
    <location>
        <begin position="6"/>
        <end position="27"/>
    </location>
</feature>
<comment type="subcellular location">
    <subcellularLocation>
        <location evidence="1">Cell membrane</location>
        <topology evidence="1">Multi-pass membrane protein</topology>
    </subcellularLocation>
</comment>
<evidence type="ECO:0000256" key="1">
    <source>
        <dbReference type="ARBA" id="ARBA00004651"/>
    </source>
</evidence>
<feature type="region of interest" description="Disordered" evidence="9">
    <location>
        <begin position="340"/>
        <end position="362"/>
    </location>
</feature>
<keyword evidence="6 8" id="KW-0472">Membrane</keyword>
<organism evidence="13 14">
    <name type="scientific">Pseudoglutamicibacter albus</name>
    <dbReference type="NCBI Taxonomy" id="98671"/>
    <lineage>
        <taxon>Bacteria</taxon>
        <taxon>Bacillati</taxon>
        <taxon>Actinomycetota</taxon>
        <taxon>Actinomycetes</taxon>
        <taxon>Micrococcales</taxon>
        <taxon>Micrococcaceae</taxon>
        <taxon>Pseudoglutamicibacter</taxon>
    </lineage>
</organism>
<gene>
    <name evidence="13" type="ORF">J2S67_001023</name>
</gene>
<evidence type="ECO:0000256" key="6">
    <source>
        <dbReference type="ARBA" id="ARBA00023136"/>
    </source>
</evidence>
<dbReference type="Gene3D" id="3.10.580.10">
    <property type="entry name" value="CBS-domain"/>
    <property type="match status" value="1"/>
</dbReference>